<keyword evidence="2 3" id="KW-0802">TPR repeat</keyword>
<gene>
    <name evidence="6" type="ORF">AWW66_18985</name>
</gene>
<feature type="repeat" description="TPR" evidence="3">
    <location>
        <begin position="1087"/>
        <end position="1120"/>
    </location>
</feature>
<dbReference type="PANTHER" id="PTHR45641:SF19">
    <property type="entry name" value="NEPHROCYSTIN-3"/>
    <property type="match status" value="1"/>
</dbReference>
<dbReference type="PANTHER" id="PTHR45641">
    <property type="entry name" value="TETRATRICOPEPTIDE REPEAT PROTEIN (AFU_ORTHOLOGUE AFUA_6G03870)"/>
    <property type="match status" value="1"/>
</dbReference>
<evidence type="ECO:0000256" key="3">
    <source>
        <dbReference type="PROSITE-ProRule" id="PRU00339"/>
    </source>
</evidence>
<dbReference type="InterPro" id="IPR027417">
    <property type="entry name" value="P-loop_NTPase"/>
</dbReference>
<dbReference type="InterPro" id="IPR002182">
    <property type="entry name" value="NB-ARC"/>
</dbReference>
<evidence type="ECO:0000313" key="6">
    <source>
        <dbReference type="EMBL" id="KXK60422.1"/>
    </source>
</evidence>
<feature type="domain" description="NB-ARC" evidence="4">
    <location>
        <begin position="444"/>
        <end position="548"/>
    </location>
</feature>
<keyword evidence="1" id="KW-0677">Repeat</keyword>
<dbReference type="InterPro" id="IPR024983">
    <property type="entry name" value="CHAT_dom"/>
</dbReference>
<protein>
    <submittedName>
        <fullName evidence="6">Uncharacterized protein</fullName>
    </submittedName>
</protein>
<dbReference type="SUPFAM" id="SSF52540">
    <property type="entry name" value="P-loop containing nucleoside triphosphate hydrolases"/>
    <property type="match status" value="1"/>
</dbReference>
<keyword evidence="7" id="KW-1185">Reference proteome</keyword>
<evidence type="ECO:0000259" key="4">
    <source>
        <dbReference type="Pfam" id="PF00931"/>
    </source>
</evidence>
<dbReference type="InterPro" id="IPR011990">
    <property type="entry name" value="TPR-like_helical_dom_sf"/>
</dbReference>
<name>A0A136PPQ9_9ACTN</name>
<sequence>MSASTAPAPTTVIRVTERSRRPDGAFVTRVSFADTTEFEGVLTDPAEPGDEERFAWYFEEHLRFPFLDRDLAEDAEQRLRAYGERLFGQVFAGEAITHYRALARRGFDGCQLQVQGSAAFHRLHWEALYDPALRVPSVLRLPVTRRVDLPSPGFELPPPPSTLNILVVTARPNGRSDVGYRTISRPLLEGLRRAERPVVVDLVRPGTWQALRQHLRWKTKLHGSGHYQVIHFDVHGAVAGFAELTRSRAAERYTFSGYTFTSRPAAFEGERAFLFFETEEEGRAEAVSAHEVADLLAEHRVPVAVLNACQSAKEPASESSLAQRLVAAGVPVAIGMAYSVTVSAAQLAMPLLYAALTQGDDLIGAVQAARRSLFDAKGRRAYFDQQLDLEDWVLPVFFSQQDVRLALADMSVEQENRFLEYEARVRDEPRPEYGFVGRDLDILAIERRLLIRDDRNMLLVRGMVGAGKSTLLRHLGWWWQRTGLVEMVFWFSYEQRAWTVDEIVETIAGDLLGRVERVRWAEELTETARTERIVRLLRARRYLLVLDNAESVTAAPAAIPHALSESARHRLADFLGALQGGRTLVLVGSREDERWLAGRTFGDNTYTLPGLDEQAASVLVEAVLSRHGGAHHLRDQTQRQALEELRGLLGGYPLPLAVVLPTVATHTPAQVLADLRQGGTEADPLGLISTAIAYSHGKLDPATQHALLLLAPFTGSIPLTVLDAYRKRLATHAAVRALGSVDLAAAVAEAVRVGLATPHPRRAGWVQTLPVLPYFLRARLREFPALEAATRQAHYGLYTVLAERIHRRLVSTRPRDRASGRLRAGVEYANLRGALAHGLRTGQPVAPLVLCLEEYLDQEKQQESRRHLLGLVLARRRDAAGPLRRELATFHYLAGAFAHEQRRHPDAEEHYRQALTILDEFDDEQNSARIVHHLGMLAQSQRRFDQAEQHFRAALAGFLRFNRELAGFSYHHLGMIAHEQGHLDQADEHFRAALASFLTVGNRHKAGYAYHQLGIVAQDQGRHAEAADHYQQAYAILQEYRDRHGAAHTRHQLGALAQAQERFDEAAAHYREALVTFRAYGDHQGVADTYHQLGTVAQRQRRYDQAESHYEQALTSYQEVGEPVSVADTHYRLGTVAQDRGRRPEAEHRYRTALGLYREADHLPGVVATCHHLARLAREQQRYDQAAAWLAEAARSWRGAHGDWPVEPVTALRDLRERLGPDGLRRVLRDAVPPDLADALAEAVEETGGGTDDG</sequence>
<dbReference type="EMBL" id="LRQV01000072">
    <property type="protein sequence ID" value="KXK60422.1"/>
    <property type="molecule type" value="Genomic_DNA"/>
</dbReference>
<dbReference type="Pfam" id="PF12770">
    <property type="entry name" value="CHAT"/>
    <property type="match status" value="1"/>
</dbReference>
<evidence type="ECO:0000259" key="5">
    <source>
        <dbReference type="Pfam" id="PF12770"/>
    </source>
</evidence>
<dbReference type="PROSITE" id="PS50005">
    <property type="entry name" value="TPR"/>
    <property type="match status" value="1"/>
</dbReference>
<dbReference type="Pfam" id="PF13424">
    <property type="entry name" value="TPR_12"/>
    <property type="match status" value="4"/>
</dbReference>
<dbReference type="RefSeq" id="WP_067368093.1">
    <property type="nucleotide sequence ID" value="NZ_JBIUBN010000006.1"/>
</dbReference>
<organism evidence="6 7">
    <name type="scientific">Micromonospora rosaria</name>
    <dbReference type="NCBI Taxonomy" id="47874"/>
    <lineage>
        <taxon>Bacteria</taxon>
        <taxon>Bacillati</taxon>
        <taxon>Actinomycetota</taxon>
        <taxon>Actinomycetes</taxon>
        <taxon>Micromonosporales</taxon>
        <taxon>Micromonosporaceae</taxon>
        <taxon>Micromonospora</taxon>
    </lineage>
</organism>
<dbReference type="PRINTS" id="PR00364">
    <property type="entry name" value="DISEASERSIST"/>
</dbReference>
<accession>A0A136PPQ9</accession>
<dbReference type="Pfam" id="PF00931">
    <property type="entry name" value="NB-ARC"/>
    <property type="match status" value="1"/>
</dbReference>
<evidence type="ECO:0000256" key="1">
    <source>
        <dbReference type="ARBA" id="ARBA00022737"/>
    </source>
</evidence>
<evidence type="ECO:0000313" key="7">
    <source>
        <dbReference type="Proteomes" id="UP000070620"/>
    </source>
</evidence>
<dbReference type="InterPro" id="IPR019734">
    <property type="entry name" value="TPR_rpt"/>
</dbReference>
<comment type="caution">
    <text evidence="6">The sequence shown here is derived from an EMBL/GenBank/DDBJ whole genome shotgun (WGS) entry which is preliminary data.</text>
</comment>
<dbReference type="SUPFAM" id="SSF48452">
    <property type="entry name" value="TPR-like"/>
    <property type="match status" value="2"/>
</dbReference>
<dbReference type="SMART" id="SM00028">
    <property type="entry name" value="TPR"/>
    <property type="match status" value="8"/>
</dbReference>
<reference evidence="6 7" key="1">
    <citation type="submission" date="2016-01" db="EMBL/GenBank/DDBJ databases">
        <title>Whole genome sequence and analysis of Micromonospora rosaria DSM 803, which can produce antibacterial substance rosamicin.</title>
        <authorList>
            <person name="Yang H."/>
            <person name="He X."/>
            <person name="Zhu D."/>
        </authorList>
    </citation>
    <scope>NUCLEOTIDE SEQUENCE [LARGE SCALE GENOMIC DNA]</scope>
    <source>
        <strain evidence="6 7">DSM 803</strain>
    </source>
</reference>
<dbReference type="Proteomes" id="UP000070620">
    <property type="component" value="Unassembled WGS sequence"/>
</dbReference>
<dbReference type="Gene3D" id="3.40.50.300">
    <property type="entry name" value="P-loop containing nucleotide triphosphate hydrolases"/>
    <property type="match status" value="1"/>
</dbReference>
<feature type="domain" description="CHAT" evidence="5">
    <location>
        <begin position="196"/>
        <end position="384"/>
    </location>
</feature>
<proteinExistence type="predicted"/>
<dbReference type="Gene3D" id="1.25.40.10">
    <property type="entry name" value="Tetratricopeptide repeat domain"/>
    <property type="match status" value="2"/>
</dbReference>
<dbReference type="AlphaFoldDB" id="A0A136PPQ9"/>
<evidence type="ECO:0000256" key="2">
    <source>
        <dbReference type="ARBA" id="ARBA00022803"/>
    </source>
</evidence>